<reference evidence="7 8" key="1">
    <citation type="submission" date="2016-10" db="EMBL/GenBank/DDBJ databases">
        <authorList>
            <person name="de Groot N.N."/>
        </authorList>
    </citation>
    <scope>NUCLEOTIDE SEQUENCE [LARGE SCALE GENOMIC DNA]</scope>
    <source>
        <strain evidence="7 8">DSM 18684</strain>
    </source>
</reference>
<feature type="chain" id="PRO_5011566650" evidence="5">
    <location>
        <begin position="21"/>
        <end position="463"/>
    </location>
</feature>
<dbReference type="RefSeq" id="WP_090997241.1">
    <property type="nucleotide sequence ID" value="NZ_FOPP01000012.1"/>
</dbReference>
<proteinExistence type="predicted"/>
<dbReference type="CDD" id="cd02966">
    <property type="entry name" value="TlpA_like_family"/>
    <property type="match status" value="1"/>
</dbReference>
<feature type="signal peptide" evidence="5">
    <location>
        <begin position="1"/>
        <end position="20"/>
    </location>
</feature>
<accession>A0A1I2ZZM0</accession>
<dbReference type="AlphaFoldDB" id="A0A1I2ZZM0"/>
<keyword evidence="8" id="KW-1185">Reference proteome</keyword>
<dbReference type="OrthoDB" id="1095575at2"/>
<evidence type="ECO:0000256" key="3">
    <source>
        <dbReference type="ARBA" id="ARBA00023157"/>
    </source>
</evidence>
<evidence type="ECO:0000256" key="5">
    <source>
        <dbReference type="SAM" id="SignalP"/>
    </source>
</evidence>
<dbReference type="Gene3D" id="3.40.30.10">
    <property type="entry name" value="Glutaredoxin"/>
    <property type="match status" value="1"/>
</dbReference>
<dbReference type="InterPro" id="IPR050553">
    <property type="entry name" value="Thioredoxin_ResA/DsbE_sf"/>
</dbReference>
<dbReference type="InterPro" id="IPR000866">
    <property type="entry name" value="AhpC/TSA"/>
</dbReference>
<dbReference type="GO" id="GO:0030313">
    <property type="term" value="C:cell envelope"/>
    <property type="evidence" value="ECO:0007669"/>
    <property type="project" value="UniProtKB-SubCell"/>
</dbReference>
<evidence type="ECO:0000256" key="2">
    <source>
        <dbReference type="ARBA" id="ARBA00022748"/>
    </source>
</evidence>
<name>A0A1I2ZZM0_9SPHI</name>
<dbReference type="GO" id="GO:0017004">
    <property type="term" value="P:cytochrome complex assembly"/>
    <property type="evidence" value="ECO:0007669"/>
    <property type="project" value="UniProtKB-KW"/>
</dbReference>
<dbReference type="InterPro" id="IPR036249">
    <property type="entry name" value="Thioredoxin-like_sf"/>
</dbReference>
<keyword evidence="5" id="KW-0732">Signal</keyword>
<organism evidence="7 8">
    <name type="scientific">Pedobacter insulae</name>
    <dbReference type="NCBI Taxonomy" id="414048"/>
    <lineage>
        <taxon>Bacteria</taxon>
        <taxon>Pseudomonadati</taxon>
        <taxon>Bacteroidota</taxon>
        <taxon>Sphingobacteriia</taxon>
        <taxon>Sphingobacteriales</taxon>
        <taxon>Sphingobacteriaceae</taxon>
        <taxon>Pedobacter</taxon>
    </lineage>
</organism>
<keyword evidence="4" id="KW-0676">Redox-active center</keyword>
<evidence type="ECO:0000256" key="1">
    <source>
        <dbReference type="ARBA" id="ARBA00004196"/>
    </source>
</evidence>
<protein>
    <submittedName>
        <fullName evidence="7">Thiol-disulfide isomerase or thioredoxin</fullName>
    </submittedName>
</protein>
<evidence type="ECO:0000313" key="8">
    <source>
        <dbReference type="Proteomes" id="UP000199666"/>
    </source>
</evidence>
<dbReference type="GO" id="GO:0016209">
    <property type="term" value="F:antioxidant activity"/>
    <property type="evidence" value="ECO:0007669"/>
    <property type="project" value="InterPro"/>
</dbReference>
<dbReference type="GO" id="GO:0016853">
    <property type="term" value="F:isomerase activity"/>
    <property type="evidence" value="ECO:0007669"/>
    <property type="project" value="UniProtKB-KW"/>
</dbReference>
<dbReference type="Pfam" id="PF00578">
    <property type="entry name" value="AhpC-TSA"/>
    <property type="match status" value="1"/>
</dbReference>
<dbReference type="InterPro" id="IPR017937">
    <property type="entry name" value="Thioredoxin_CS"/>
</dbReference>
<dbReference type="Proteomes" id="UP000199666">
    <property type="component" value="Unassembled WGS sequence"/>
</dbReference>
<dbReference type="InterPro" id="IPR013766">
    <property type="entry name" value="Thioredoxin_domain"/>
</dbReference>
<dbReference type="PROSITE" id="PS00194">
    <property type="entry name" value="THIOREDOXIN_1"/>
    <property type="match status" value="1"/>
</dbReference>
<evidence type="ECO:0000256" key="4">
    <source>
        <dbReference type="ARBA" id="ARBA00023284"/>
    </source>
</evidence>
<feature type="domain" description="Thioredoxin" evidence="6">
    <location>
        <begin position="320"/>
        <end position="463"/>
    </location>
</feature>
<evidence type="ECO:0000259" key="6">
    <source>
        <dbReference type="PROSITE" id="PS51352"/>
    </source>
</evidence>
<comment type="subcellular location">
    <subcellularLocation>
        <location evidence="1">Cell envelope</location>
    </subcellularLocation>
</comment>
<dbReference type="PROSITE" id="PS51352">
    <property type="entry name" value="THIOREDOXIN_2"/>
    <property type="match status" value="1"/>
</dbReference>
<evidence type="ECO:0000313" key="7">
    <source>
        <dbReference type="EMBL" id="SFH43307.1"/>
    </source>
</evidence>
<sequence>MRRLILLLLCLTLGFVAVHAKGVKTKINCTVHGKNNSGVFLYQLRDGNAISLGFKRPDENGNCNFDIQAKEGVYFLKKAGGKGNGFKITIYMKPGEQKQLDLYYDKNLVDFDSFTVTKPNAETKRLQTWLNSMNDYKHAVANKPGVGRSKYAEFEKYAASFLEENKTANPYFNGWLNDKVAIDLKYLKVGNYFGLGRLNSIYDVETGAEAFYKQLLDKNIINDVRILRSEHGMQLLDFIFGFWKYNEAKNTQKVLENTFSPENGAKINNNLVKVAFLLYKMPGIKEFETFVKHVQPYKNVFVTAEQKIAYEQFYNALGPFAKGSPGYNFELKDVNDRTYTLASFKGKIVVIDVWAMWCAPCLNEKPVMDKIAEEFKGKEVEFIGISVDGHVQKKNWKDFVKRNGFKHVELLTQFDESLFKFYKITTIPRFLIFDREGKIITVDAPYPSNPGFKKLIETALAGK</sequence>
<keyword evidence="3" id="KW-1015">Disulfide bond</keyword>
<dbReference type="SUPFAM" id="SSF52833">
    <property type="entry name" value="Thioredoxin-like"/>
    <property type="match status" value="1"/>
</dbReference>
<dbReference type="PANTHER" id="PTHR42852:SF6">
    <property type="entry name" value="THIOL:DISULFIDE INTERCHANGE PROTEIN DSBE"/>
    <property type="match status" value="1"/>
</dbReference>
<keyword evidence="2" id="KW-0201">Cytochrome c-type biogenesis</keyword>
<dbReference type="GO" id="GO:0016491">
    <property type="term" value="F:oxidoreductase activity"/>
    <property type="evidence" value="ECO:0007669"/>
    <property type="project" value="InterPro"/>
</dbReference>
<dbReference type="EMBL" id="FOPP01000012">
    <property type="protein sequence ID" value="SFH43307.1"/>
    <property type="molecule type" value="Genomic_DNA"/>
</dbReference>
<keyword evidence="7" id="KW-0413">Isomerase</keyword>
<gene>
    <name evidence="7" type="ORF">SAMN04489864_11255</name>
</gene>
<dbReference type="STRING" id="414048.SAMN04489864_11255"/>
<dbReference type="PANTHER" id="PTHR42852">
    <property type="entry name" value="THIOL:DISULFIDE INTERCHANGE PROTEIN DSBE"/>
    <property type="match status" value="1"/>
</dbReference>